<dbReference type="AlphaFoldDB" id="A0A2A4MQW7"/>
<keyword evidence="7" id="KW-0653">Protein transport</keyword>
<evidence type="ECO:0000256" key="9">
    <source>
        <dbReference type="ARBA" id="ARBA00023136"/>
    </source>
</evidence>
<keyword evidence="6 10" id="KW-0812">Transmembrane</keyword>
<evidence type="ECO:0000256" key="10">
    <source>
        <dbReference type="SAM" id="Phobius"/>
    </source>
</evidence>
<feature type="domain" description="T2SS protein K first SAM-like" evidence="11">
    <location>
        <begin position="126"/>
        <end position="211"/>
    </location>
</feature>
<dbReference type="PANTHER" id="PTHR38831">
    <property type="entry name" value="TYPE II SECRETION SYSTEM PROTEIN K"/>
    <property type="match status" value="1"/>
</dbReference>
<dbReference type="Pfam" id="PF21687">
    <property type="entry name" value="T2SSK_1st"/>
    <property type="match status" value="1"/>
</dbReference>
<evidence type="ECO:0000256" key="7">
    <source>
        <dbReference type="ARBA" id="ARBA00022927"/>
    </source>
</evidence>
<gene>
    <name evidence="12" type="ORF">COC19_03110</name>
</gene>
<dbReference type="Proteomes" id="UP000218172">
    <property type="component" value="Unassembled WGS sequence"/>
</dbReference>
<sequence length="369" mass="41550">MKRLSPSSQTKRGQNSQRGSVIIIVLWTSVLLTVLVTAMAAKVRLSAKTAFHNQEAVLQWSDVMAALNQAQMQLMLERMPQPIGVEVEETDEGEIRNTAYKFNGQLLQLHYLQAEQISVRIYDHAGKINLNRIPRRNMQLLIEKRLGGQDADPEEVQDLLAAWTDWVDLNDLEGINGAEADYYQSLDQPFSPRNNSELDTVEEILHIRGFADLFEGVNLDAAFTIYGNARAVNMNLATREAMQLLPGMDDELVEIVIAYREIEDIRNQAELAEIIPFENFQELAAWTGTSTSNIYSVFVYPKIDPQAAGRTSDVDEDGYPLNPDPVTRAYMQIIEVTGFNNLPTVYQVAPYGHLPDTAPARIEQYDIAF</sequence>
<evidence type="ECO:0000256" key="5">
    <source>
        <dbReference type="ARBA" id="ARBA00022519"/>
    </source>
</evidence>
<keyword evidence="8 10" id="KW-1133">Transmembrane helix</keyword>
<dbReference type="InterPro" id="IPR005628">
    <property type="entry name" value="GspK"/>
</dbReference>
<evidence type="ECO:0000256" key="6">
    <source>
        <dbReference type="ARBA" id="ARBA00022692"/>
    </source>
</evidence>
<dbReference type="PANTHER" id="PTHR38831:SF2">
    <property type="entry name" value="TYPE II SECRETION SYSTEM PROTEIN K"/>
    <property type="match status" value="1"/>
</dbReference>
<dbReference type="InterPro" id="IPR038072">
    <property type="entry name" value="GspK_central_sf"/>
</dbReference>
<comment type="caution">
    <text evidence="12">The sequence shown here is derived from an EMBL/GenBank/DDBJ whole genome shotgun (WGS) entry which is preliminary data.</text>
</comment>
<proteinExistence type="inferred from homology"/>
<keyword evidence="9 10" id="KW-0472">Membrane</keyword>
<evidence type="ECO:0000256" key="2">
    <source>
        <dbReference type="ARBA" id="ARBA00007246"/>
    </source>
</evidence>
<evidence type="ECO:0000313" key="13">
    <source>
        <dbReference type="Proteomes" id="UP000218172"/>
    </source>
</evidence>
<evidence type="ECO:0000313" key="12">
    <source>
        <dbReference type="EMBL" id="PCH62282.1"/>
    </source>
</evidence>
<dbReference type="EMBL" id="NVQR01000042">
    <property type="protein sequence ID" value="PCH62282.1"/>
    <property type="molecule type" value="Genomic_DNA"/>
</dbReference>
<protein>
    <recommendedName>
        <fullName evidence="11">T2SS protein K first SAM-like domain-containing protein</fullName>
    </recommendedName>
</protein>
<organism evidence="12 13">
    <name type="scientific">SAR86 cluster bacterium</name>
    <dbReference type="NCBI Taxonomy" id="2030880"/>
    <lineage>
        <taxon>Bacteria</taxon>
        <taxon>Pseudomonadati</taxon>
        <taxon>Pseudomonadota</taxon>
        <taxon>Gammaproteobacteria</taxon>
        <taxon>SAR86 cluster</taxon>
    </lineage>
</organism>
<accession>A0A2A4MQW7</accession>
<evidence type="ECO:0000256" key="1">
    <source>
        <dbReference type="ARBA" id="ARBA00004533"/>
    </source>
</evidence>
<comment type="subcellular location">
    <subcellularLocation>
        <location evidence="1">Cell inner membrane</location>
    </subcellularLocation>
</comment>
<dbReference type="GO" id="GO:0009306">
    <property type="term" value="P:protein secretion"/>
    <property type="evidence" value="ECO:0007669"/>
    <property type="project" value="InterPro"/>
</dbReference>
<comment type="similarity">
    <text evidence="2">Belongs to the GSP K family.</text>
</comment>
<reference evidence="13" key="1">
    <citation type="submission" date="2017-08" db="EMBL/GenBank/DDBJ databases">
        <title>A dynamic microbial community with high functional redundancy inhabits the cold, oxic subseafloor aquifer.</title>
        <authorList>
            <person name="Tully B.J."/>
            <person name="Wheat C.G."/>
            <person name="Glazer B.T."/>
            <person name="Huber J.A."/>
        </authorList>
    </citation>
    <scope>NUCLEOTIDE SEQUENCE [LARGE SCALE GENOMIC DNA]</scope>
</reference>
<name>A0A2A4MQW7_9GAMM</name>
<feature type="transmembrane region" description="Helical" evidence="10">
    <location>
        <begin position="21"/>
        <end position="41"/>
    </location>
</feature>
<dbReference type="SUPFAM" id="SSF158544">
    <property type="entry name" value="GspK insert domain-like"/>
    <property type="match status" value="1"/>
</dbReference>
<dbReference type="GO" id="GO:0005886">
    <property type="term" value="C:plasma membrane"/>
    <property type="evidence" value="ECO:0007669"/>
    <property type="project" value="UniProtKB-SubCell"/>
</dbReference>
<evidence type="ECO:0000259" key="11">
    <source>
        <dbReference type="Pfam" id="PF21687"/>
    </source>
</evidence>
<evidence type="ECO:0000256" key="8">
    <source>
        <dbReference type="ARBA" id="ARBA00022989"/>
    </source>
</evidence>
<evidence type="ECO:0000256" key="4">
    <source>
        <dbReference type="ARBA" id="ARBA00022475"/>
    </source>
</evidence>
<dbReference type="InterPro" id="IPR049031">
    <property type="entry name" value="T2SSK_SAM-like_1st"/>
</dbReference>
<keyword evidence="4" id="KW-1003">Cell membrane</keyword>
<evidence type="ECO:0000256" key="3">
    <source>
        <dbReference type="ARBA" id="ARBA00022448"/>
    </source>
</evidence>
<keyword evidence="3" id="KW-0813">Transport</keyword>
<keyword evidence="5" id="KW-0997">Cell inner membrane</keyword>
<dbReference type="Gene3D" id="1.10.40.60">
    <property type="entry name" value="EpsJ-like"/>
    <property type="match status" value="1"/>
</dbReference>